<gene>
    <name evidence="1" type="ORF">BV25DRAFT_1816946</name>
</gene>
<dbReference type="Proteomes" id="UP000814140">
    <property type="component" value="Unassembled WGS sequence"/>
</dbReference>
<sequence length="249" mass="27785">MSELFGPGDGASQSVDWSSLCPYCDGELPEHPSTVLKELRTAVDARSQLHPNSGLSLNPLHRRTTPVTVSLSYCERHDFETTTLRVAEKSHWPADIDFNSLPRRLVEHCASFEELIEDPSSSDFYLDVLRSLERFSSGIAGDLASFEKTGTGYYGYAGKAVILWSLTEMLDLDIIDSIHSIPTPVFLERVLIPEAAVLLIQEDLGLTREQALATKEKSLSYGSILFPEDDTINPRDVRRIVRNLQVADF</sequence>
<evidence type="ECO:0000313" key="1">
    <source>
        <dbReference type="EMBL" id="KAI0054518.1"/>
    </source>
</evidence>
<organism evidence="1 2">
    <name type="scientific">Artomyces pyxidatus</name>
    <dbReference type="NCBI Taxonomy" id="48021"/>
    <lineage>
        <taxon>Eukaryota</taxon>
        <taxon>Fungi</taxon>
        <taxon>Dikarya</taxon>
        <taxon>Basidiomycota</taxon>
        <taxon>Agaricomycotina</taxon>
        <taxon>Agaricomycetes</taxon>
        <taxon>Russulales</taxon>
        <taxon>Auriscalpiaceae</taxon>
        <taxon>Artomyces</taxon>
    </lineage>
</organism>
<reference evidence="1" key="2">
    <citation type="journal article" date="2022" name="New Phytol.">
        <title>Evolutionary transition to the ectomycorrhizal habit in the genomes of a hyperdiverse lineage of mushroom-forming fungi.</title>
        <authorList>
            <person name="Looney B."/>
            <person name="Miyauchi S."/>
            <person name="Morin E."/>
            <person name="Drula E."/>
            <person name="Courty P.E."/>
            <person name="Kohler A."/>
            <person name="Kuo A."/>
            <person name="LaButti K."/>
            <person name="Pangilinan J."/>
            <person name="Lipzen A."/>
            <person name="Riley R."/>
            <person name="Andreopoulos W."/>
            <person name="He G."/>
            <person name="Johnson J."/>
            <person name="Nolan M."/>
            <person name="Tritt A."/>
            <person name="Barry K.W."/>
            <person name="Grigoriev I.V."/>
            <person name="Nagy L.G."/>
            <person name="Hibbett D."/>
            <person name="Henrissat B."/>
            <person name="Matheny P.B."/>
            <person name="Labbe J."/>
            <person name="Martin F.M."/>
        </authorList>
    </citation>
    <scope>NUCLEOTIDE SEQUENCE</scope>
    <source>
        <strain evidence="1">HHB10654</strain>
    </source>
</reference>
<comment type="caution">
    <text evidence="1">The sequence shown here is derived from an EMBL/GenBank/DDBJ whole genome shotgun (WGS) entry which is preliminary data.</text>
</comment>
<reference evidence="1" key="1">
    <citation type="submission" date="2021-03" db="EMBL/GenBank/DDBJ databases">
        <authorList>
            <consortium name="DOE Joint Genome Institute"/>
            <person name="Ahrendt S."/>
            <person name="Looney B.P."/>
            <person name="Miyauchi S."/>
            <person name="Morin E."/>
            <person name="Drula E."/>
            <person name="Courty P.E."/>
            <person name="Chicoki N."/>
            <person name="Fauchery L."/>
            <person name="Kohler A."/>
            <person name="Kuo A."/>
            <person name="Labutti K."/>
            <person name="Pangilinan J."/>
            <person name="Lipzen A."/>
            <person name="Riley R."/>
            <person name="Andreopoulos W."/>
            <person name="He G."/>
            <person name="Johnson J."/>
            <person name="Barry K.W."/>
            <person name="Grigoriev I.V."/>
            <person name="Nagy L."/>
            <person name="Hibbett D."/>
            <person name="Henrissat B."/>
            <person name="Matheny P.B."/>
            <person name="Labbe J."/>
            <person name="Martin F."/>
        </authorList>
    </citation>
    <scope>NUCLEOTIDE SEQUENCE</scope>
    <source>
        <strain evidence="1">HHB10654</strain>
    </source>
</reference>
<proteinExistence type="predicted"/>
<name>A0ACB8SF55_9AGAM</name>
<dbReference type="EMBL" id="MU277404">
    <property type="protein sequence ID" value="KAI0054518.1"/>
    <property type="molecule type" value="Genomic_DNA"/>
</dbReference>
<protein>
    <submittedName>
        <fullName evidence="1">Uncharacterized protein</fullName>
    </submittedName>
</protein>
<keyword evidence="2" id="KW-1185">Reference proteome</keyword>
<evidence type="ECO:0000313" key="2">
    <source>
        <dbReference type="Proteomes" id="UP000814140"/>
    </source>
</evidence>
<accession>A0ACB8SF55</accession>